<dbReference type="EMBL" id="NXIE01000001">
    <property type="protein sequence ID" value="RXK14202.1"/>
    <property type="molecule type" value="Genomic_DNA"/>
</dbReference>
<evidence type="ECO:0000313" key="7">
    <source>
        <dbReference type="EMBL" id="RXK14202.1"/>
    </source>
</evidence>
<proteinExistence type="predicted"/>
<dbReference type="RefSeq" id="WP_129060313.1">
    <property type="nucleotide sequence ID" value="NZ_NXIE01000001.1"/>
</dbReference>
<reference evidence="7 8" key="1">
    <citation type="submission" date="2017-09" db="EMBL/GenBank/DDBJ databases">
        <title>Genomics of the genus Arcobacter.</title>
        <authorList>
            <person name="Perez-Cataluna A."/>
            <person name="Figueras M.J."/>
            <person name="Salas-Masso N."/>
        </authorList>
    </citation>
    <scope>NUCLEOTIDE SEQUENCE [LARGE SCALE GENOMIC DNA]</scope>
    <source>
        <strain evidence="7 8">F156-34</strain>
    </source>
</reference>
<dbReference type="InterPro" id="IPR014776">
    <property type="entry name" value="4pyrrole_Mease_sub2"/>
</dbReference>
<dbReference type="GO" id="GO:0009236">
    <property type="term" value="P:cobalamin biosynthetic process"/>
    <property type="evidence" value="ECO:0007669"/>
    <property type="project" value="UniProtKB-UniPathway"/>
</dbReference>
<gene>
    <name evidence="7" type="ORF">CP965_01780</name>
</gene>
<keyword evidence="2" id="KW-0169">Cobalamin biosynthesis</keyword>
<dbReference type="OrthoDB" id="9772960at2"/>
<evidence type="ECO:0000313" key="8">
    <source>
        <dbReference type="Proteomes" id="UP000289718"/>
    </source>
</evidence>
<comment type="caution">
    <text evidence="7">The sequence shown here is derived from an EMBL/GenBank/DDBJ whole genome shotgun (WGS) entry which is preliminary data.</text>
</comment>
<dbReference type="Proteomes" id="UP000289718">
    <property type="component" value="Unassembled WGS sequence"/>
</dbReference>
<feature type="domain" description="Tetrapyrrole methylase" evidence="6">
    <location>
        <begin position="4"/>
        <end position="213"/>
    </location>
</feature>
<evidence type="ECO:0000256" key="3">
    <source>
        <dbReference type="ARBA" id="ARBA00022603"/>
    </source>
</evidence>
<dbReference type="AlphaFoldDB" id="A0A4Q1AZR1"/>
<dbReference type="InterPro" id="IPR014777">
    <property type="entry name" value="4pyrrole_Mease_sub1"/>
</dbReference>
<dbReference type="InterPro" id="IPR006363">
    <property type="entry name" value="Cbl_synth_CobJ/CibH_dom"/>
</dbReference>
<accession>A0A4Q1AZR1</accession>
<sequence>MAKKLYIVSSGAGGTSYITPEARNALEECEVVVSYSKYARELKELLAGKELYTSGMTYEIERCNQSIQYAVEGKTTCIVSNGDANVYGMATLIVEIMDEKDLWDKVELISLPGVTSFLAAASKVGAPVSQDFSIISLSDRLTDINLIDKRVKAALDCDFVLGIYNPKSKKRILPYQNFLRALENGYQDRIAIIASHVGRVEKEKITITTAQDLIDQDIEHPAVSMSTLIIICNSNSKLTKNGKVLTPRGYLNKYKLDGKLKNK</sequence>
<evidence type="ECO:0000256" key="2">
    <source>
        <dbReference type="ARBA" id="ARBA00022573"/>
    </source>
</evidence>
<dbReference type="PANTHER" id="PTHR47036">
    <property type="entry name" value="COBALT-FACTOR III C(17)-METHYLTRANSFERASE-RELATED"/>
    <property type="match status" value="1"/>
</dbReference>
<dbReference type="InterPro" id="IPR051810">
    <property type="entry name" value="Precorrin_MeTrfase"/>
</dbReference>
<evidence type="ECO:0000256" key="1">
    <source>
        <dbReference type="ARBA" id="ARBA00004953"/>
    </source>
</evidence>
<dbReference type="InterPro" id="IPR000878">
    <property type="entry name" value="4pyrrol_Mease"/>
</dbReference>
<dbReference type="CDD" id="cd11646">
    <property type="entry name" value="Precorrin_3B_C17_MT"/>
    <property type="match status" value="1"/>
</dbReference>
<protein>
    <submittedName>
        <fullName evidence="7">Precorrin-3B C(17)-methyltransferase</fullName>
    </submittedName>
</protein>
<evidence type="ECO:0000256" key="4">
    <source>
        <dbReference type="ARBA" id="ARBA00022679"/>
    </source>
</evidence>
<dbReference type="Gene3D" id="3.40.1010.10">
    <property type="entry name" value="Cobalt-precorrin-4 Transmethylase, Domain 1"/>
    <property type="match status" value="1"/>
</dbReference>
<dbReference type="GO" id="GO:0008168">
    <property type="term" value="F:methyltransferase activity"/>
    <property type="evidence" value="ECO:0007669"/>
    <property type="project" value="UniProtKB-KW"/>
</dbReference>
<keyword evidence="5" id="KW-0949">S-adenosyl-L-methionine</keyword>
<dbReference type="UniPathway" id="UPA00148"/>
<dbReference type="Pfam" id="PF00590">
    <property type="entry name" value="TP_methylase"/>
    <property type="match status" value="1"/>
</dbReference>
<dbReference type="GO" id="GO:0032259">
    <property type="term" value="P:methylation"/>
    <property type="evidence" value="ECO:0007669"/>
    <property type="project" value="UniProtKB-KW"/>
</dbReference>
<keyword evidence="4 7" id="KW-0808">Transferase</keyword>
<name>A0A4Q1AZR1_9BACT</name>
<dbReference type="PANTHER" id="PTHR47036:SF1">
    <property type="entry name" value="COBALT-FACTOR III C(17)-METHYLTRANSFERASE-RELATED"/>
    <property type="match status" value="1"/>
</dbReference>
<organism evidence="7 8">
    <name type="scientific">Halarcobacter mediterraneus</name>
    <dbReference type="NCBI Taxonomy" id="2023153"/>
    <lineage>
        <taxon>Bacteria</taxon>
        <taxon>Pseudomonadati</taxon>
        <taxon>Campylobacterota</taxon>
        <taxon>Epsilonproteobacteria</taxon>
        <taxon>Campylobacterales</taxon>
        <taxon>Arcobacteraceae</taxon>
        <taxon>Halarcobacter</taxon>
    </lineage>
</organism>
<dbReference type="InterPro" id="IPR035996">
    <property type="entry name" value="4pyrrol_Methylase_sf"/>
</dbReference>
<dbReference type="SUPFAM" id="SSF53790">
    <property type="entry name" value="Tetrapyrrole methylase"/>
    <property type="match status" value="1"/>
</dbReference>
<evidence type="ECO:0000259" key="6">
    <source>
        <dbReference type="Pfam" id="PF00590"/>
    </source>
</evidence>
<comment type="pathway">
    <text evidence="1">Cofactor biosynthesis; adenosylcobalamin biosynthesis.</text>
</comment>
<dbReference type="Gene3D" id="3.30.950.10">
    <property type="entry name" value="Methyltransferase, Cobalt-precorrin-4 Transmethylase, Domain 2"/>
    <property type="match status" value="1"/>
</dbReference>
<evidence type="ECO:0000256" key="5">
    <source>
        <dbReference type="ARBA" id="ARBA00022691"/>
    </source>
</evidence>
<keyword evidence="3 7" id="KW-0489">Methyltransferase</keyword>
<keyword evidence="8" id="KW-1185">Reference proteome</keyword>